<dbReference type="PANTHER" id="PTHR47585">
    <property type="match status" value="1"/>
</dbReference>
<dbReference type="EMBL" id="KV745295">
    <property type="protein sequence ID" value="OCK75611.1"/>
    <property type="molecule type" value="Genomic_DNA"/>
</dbReference>
<dbReference type="OrthoDB" id="10265871at2759"/>
<sequence length="407" mass="45058">MQHPIRIGNASGSLGNGVDLIYRLARDLNVEAIVSDYLAEFNIATVVGGEDDKVVHDGEALKPRRFVERDVRAAWASEGDAIEMVTERGIGTLNHLDLKGVVLMQDRGKDLAANVHTGLAGIVCAVEAGADISGLMAGHLIECGAHVTAEKEIDWLRIGHLIADIAANGTSDITMQDHSNGAVTLLLRRDMFVRWLASGASAFRAELDMDAKFALMKDQVREINPVDFTTFSTEDLWRATIYNGMLGCCDMHLPIDWRTMEPRSYVKYLPSLVYQLEIPPTVQFIECTSNIPSQPNYEPQNLFLNIVLFGMTTKVANANVGLWVHDARAWPWLQALLTSKRVFELLGDDWNDKCSIERCELKHPMAVHFVIRGILQDGVSSSSILDGFGKGIGGSSGRGMWMYQRDW</sequence>
<proteinExistence type="predicted"/>
<reference evidence="3 4" key="1">
    <citation type="journal article" date="2016" name="Nat. Commun.">
        <title>Ectomycorrhizal ecology is imprinted in the genome of the dominant symbiotic fungus Cenococcum geophilum.</title>
        <authorList>
            <consortium name="DOE Joint Genome Institute"/>
            <person name="Peter M."/>
            <person name="Kohler A."/>
            <person name="Ohm R.A."/>
            <person name="Kuo A."/>
            <person name="Krutzmann J."/>
            <person name="Morin E."/>
            <person name="Arend M."/>
            <person name="Barry K.W."/>
            <person name="Binder M."/>
            <person name="Choi C."/>
            <person name="Clum A."/>
            <person name="Copeland A."/>
            <person name="Grisel N."/>
            <person name="Haridas S."/>
            <person name="Kipfer T."/>
            <person name="LaButti K."/>
            <person name="Lindquist E."/>
            <person name="Lipzen A."/>
            <person name="Maire R."/>
            <person name="Meier B."/>
            <person name="Mihaltcheva S."/>
            <person name="Molinier V."/>
            <person name="Murat C."/>
            <person name="Poggeler S."/>
            <person name="Quandt C.A."/>
            <person name="Sperisen C."/>
            <person name="Tritt A."/>
            <person name="Tisserant E."/>
            <person name="Crous P.W."/>
            <person name="Henrissat B."/>
            <person name="Nehls U."/>
            <person name="Egli S."/>
            <person name="Spatafora J.W."/>
            <person name="Grigoriev I.V."/>
            <person name="Martin F.M."/>
        </authorList>
    </citation>
    <scope>NUCLEOTIDE SEQUENCE [LARGE SCALE GENOMIC DNA]</scope>
    <source>
        <strain evidence="3 4">CBS 459.81</strain>
    </source>
</reference>
<keyword evidence="4" id="KW-1185">Reference proteome</keyword>
<evidence type="ECO:0000259" key="1">
    <source>
        <dbReference type="Pfam" id="PF07287"/>
    </source>
</evidence>
<dbReference type="Pfam" id="PF07287">
    <property type="entry name" value="AtuA"/>
    <property type="match status" value="2"/>
</dbReference>
<dbReference type="Proteomes" id="UP000250266">
    <property type="component" value="Unassembled WGS sequence"/>
</dbReference>
<evidence type="ECO:0000313" key="4">
    <source>
        <dbReference type="Proteomes" id="UP000250266"/>
    </source>
</evidence>
<evidence type="ECO:0000259" key="2">
    <source>
        <dbReference type="Pfam" id="PF23544"/>
    </source>
</evidence>
<organism evidence="3 4">
    <name type="scientific">Lepidopterella palustris CBS 459.81</name>
    <dbReference type="NCBI Taxonomy" id="1314670"/>
    <lineage>
        <taxon>Eukaryota</taxon>
        <taxon>Fungi</taxon>
        <taxon>Dikarya</taxon>
        <taxon>Ascomycota</taxon>
        <taxon>Pezizomycotina</taxon>
        <taxon>Dothideomycetes</taxon>
        <taxon>Pleosporomycetidae</taxon>
        <taxon>Mytilinidiales</taxon>
        <taxon>Argynnaceae</taxon>
        <taxon>Lepidopterella</taxon>
    </lineage>
</organism>
<dbReference type="Pfam" id="PF23544">
    <property type="entry name" value="AtuA_ferredoxin"/>
    <property type="match status" value="1"/>
</dbReference>
<evidence type="ECO:0000313" key="3">
    <source>
        <dbReference type="EMBL" id="OCK75611.1"/>
    </source>
</evidence>
<feature type="domain" description="AtuA-like ferredoxin-fold" evidence="2">
    <location>
        <begin position="315"/>
        <end position="393"/>
    </location>
</feature>
<protein>
    <submittedName>
        <fullName evidence="3">Uncharacterized protein</fullName>
    </submittedName>
</protein>
<feature type="domain" description="Acyclic terpene utilisation N-terminal" evidence="1">
    <location>
        <begin position="134"/>
        <end position="184"/>
    </location>
</feature>
<accession>A0A8E2E1U8</accession>
<dbReference type="InterPro" id="IPR010839">
    <property type="entry name" value="AtuA_N"/>
</dbReference>
<name>A0A8E2E1U8_9PEZI</name>
<dbReference type="PANTHER" id="PTHR47585:SF1">
    <property type="entry name" value="DUF1446 DOMAIN-CONTAINING PROTEIN"/>
    <property type="match status" value="1"/>
</dbReference>
<gene>
    <name evidence="3" type="ORF">K432DRAFT_419679</name>
</gene>
<dbReference type="InterPro" id="IPR056362">
    <property type="entry name" value="AtuA-like_ferredoxin_dom"/>
</dbReference>
<feature type="domain" description="Acyclic terpene utilisation N-terminal" evidence="1">
    <location>
        <begin position="5"/>
        <end position="45"/>
    </location>
</feature>
<dbReference type="AlphaFoldDB" id="A0A8E2E1U8"/>